<name>A0A6J4K196_9CHLR</name>
<feature type="region of interest" description="Disordered" evidence="1">
    <location>
        <begin position="89"/>
        <end position="169"/>
    </location>
</feature>
<proteinExistence type="predicted"/>
<reference evidence="2" key="1">
    <citation type="submission" date="2020-02" db="EMBL/GenBank/DDBJ databases">
        <authorList>
            <person name="Meier V. D."/>
        </authorList>
    </citation>
    <scope>NUCLEOTIDE SEQUENCE</scope>
    <source>
        <strain evidence="2">AVDCRST_MAG77</strain>
    </source>
</reference>
<evidence type="ECO:0000313" key="2">
    <source>
        <dbReference type="EMBL" id="CAA9293281.1"/>
    </source>
</evidence>
<organism evidence="2">
    <name type="scientific">uncultured Chloroflexota bacterium</name>
    <dbReference type="NCBI Taxonomy" id="166587"/>
    <lineage>
        <taxon>Bacteria</taxon>
        <taxon>Bacillati</taxon>
        <taxon>Chloroflexota</taxon>
        <taxon>environmental samples</taxon>
    </lineage>
</organism>
<feature type="compositionally biased region" description="Polar residues" evidence="1">
    <location>
        <begin position="141"/>
        <end position="150"/>
    </location>
</feature>
<dbReference type="EMBL" id="CADCTC010000259">
    <property type="protein sequence ID" value="CAA9293281.1"/>
    <property type="molecule type" value="Genomic_DNA"/>
</dbReference>
<protein>
    <submittedName>
        <fullName evidence="2">Uncharacterized protein</fullName>
    </submittedName>
</protein>
<dbReference type="AlphaFoldDB" id="A0A6J4K196"/>
<accession>A0A6J4K196</accession>
<feature type="compositionally biased region" description="Acidic residues" evidence="1">
    <location>
        <begin position="160"/>
        <end position="169"/>
    </location>
</feature>
<sequence length="169" mass="17949">MPTLTVGHWAAAQEIAERWRHSAHAILASALRDEATDAAAGAASKLLVALTRAGGRQKRGELQRRLNWSAAELDAALLASEGRVRVVEDNTTGGRPSVWVEVVPEEMPPPSTKGTKAPDREEPDGFSSNETTKGSPLPSETPFSAFSSNPPEWPGAVAVDGEEVGEWTA</sequence>
<gene>
    <name evidence="2" type="ORF">AVDCRST_MAG77-4943</name>
</gene>
<evidence type="ECO:0000256" key="1">
    <source>
        <dbReference type="SAM" id="MobiDB-lite"/>
    </source>
</evidence>